<protein>
    <recommendedName>
        <fullName evidence="4 13">Protein disulfide-isomerase</fullName>
        <ecNumber evidence="4 13">5.3.4.1</ecNumber>
    </recommendedName>
</protein>
<comment type="catalytic activity">
    <reaction evidence="1 13">
        <text>Catalyzes the rearrangement of -S-S- bonds in proteins.</text>
        <dbReference type="EC" id="5.3.4.1"/>
    </reaction>
</comment>
<dbReference type="RefSeq" id="XP_001747756.1">
    <property type="nucleotide sequence ID" value="XM_001747704.1"/>
</dbReference>
<feature type="signal peptide" evidence="13">
    <location>
        <begin position="1"/>
        <end position="18"/>
    </location>
</feature>
<evidence type="ECO:0000256" key="7">
    <source>
        <dbReference type="ARBA" id="ARBA00022824"/>
    </source>
</evidence>
<dbReference type="FunFam" id="3.40.30.10:FF:000834">
    <property type="entry name" value="Protein disulfide-isomerase"/>
    <property type="match status" value="1"/>
</dbReference>
<evidence type="ECO:0000256" key="2">
    <source>
        <dbReference type="ARBA" id="ARBA00004319"/>
    </source>
</evidence>
<feature type="disulfide bond" description="Redox-active" evidence="11">
    <location>
        <begin position="378"/>
        <end position="381"/>
    </location>
</feature>
<dbReference type="CDD" id="cd02961">
    <property type="entry name" value="PDI_a_family"/>
    <property type="match status" value="1"/>
</dbReference>
<keyword evidence="9 13" id="KW-0413">Isomerase</keyword>
<dbReference type="InterPro" id="IPR017937">
    <property type="entry name" value="Thioredoxin_CS"/>
</dbReference>
<dbReference type="InterPro" id="IPR005788">
    <property type="entry name" value="PDI_thioredoxin-like_dom"/>
</dbReference>
<evidence type="ECO:0000256" key="5">
    <source>
        <dbReference type="ARBA" id="ARBA00022729"/>
    </source>
</evidence>
<evidence type="ECO:0000256" key="1">
    <source>
        <dbReference type="ARBA" id="ARBA00001182"/>
    </source>
</evidence>
<dbReference type="InterPro" id="IPR036249">
    <property type="entry name" value="Thioredoxin-like_sf"/>
</dbReference>
<dbReference type="PROSITE" id="PS00194">
    <property type="entry name" value="THIOREDOXIN_1"/>
    <property type="match status" value="1"/>
</dbReference>
<dbReference type="GeneID" id="5892910"/>
<evidence type="ECO:0000256" key="10">
    <source>
        <dbReference type="ARBA" id="ARBA00023284"/>
    </source>
</evidence>
<feature type="chain" id="PRO_5005122282" description="Protein disulfide-isomerase" evidence="13">
    <location>
        <begin position="19"/>
        <end position="466"/>
    </location>
</feature>
<feature type="domain" description="Thioredoxin" evidence="14">
    <location>
        <begin position="339"/>
        <end position="456"/>
    </location>
</feature>
<keyword evidence="6" id="KW-0677">Repeat</keyword>
<dbReference type="Pfam" id="PF13848">
    <property type="entry name" value="Thioredoxin_6"/>
    <property type="match status" value="1"/>
</dbReference>
<dbReference type="Gene3D" id="3.40.30.10">
    <property type="entry name" value="Glutaredoxin"/>
    <property type="match status" value="4"/>
</dbReference>
<sequence length="466" mass="51106">MKAVLVLGLALLVALAAAEDVITLTESNFESTLKQHDLAVVEFFAPWCGHCKRLAPEYEKAAGILKKSDTPVALAAVDATEHGSLASRFGVTGYPTLKIFRKGELSADYQGPRDAAGIVKYMEKQAGPSSKRKCFLIDNASMFSSLDSGMARAFLKTADAERENFRFAHTTQSKALGQYGKDVVVVFRPQKLSNKFEEGHVVYSGKAKNTLIKEFIMDAITSPGGIMTPDHRPFFFASKPLLVVYYDLDVKMNPSRAKYIRNRVLKVAQDVTSDLTIAVANKADFAQDVQQLGLDEFSVAAGIWGEGSTKYRLDEEWSMDAMRQFIADFEADKLESHVKSEANPEPDGDVVVATGKTIDEILNAPGKDVLIEAYAPWCGHCKKLAPVFSELATKFKDEDSVTVAKIDATANDLPASLPVSGYPSIFWVPADSKKPEKYSGGRELKDFTQFIKSRASGLSKKVKDEL</sequence>
<comment type="similarity">
    <text evidence="3 12">Belongs to the protein disulfide isomerase family.</text>
</comment>
<dbReference type="AlphaFoldDB" id="A9V4Q6"/>
<feature type="disulfide bond" description="Redox-active" evidence="11">
    <location>
        <begin position="48"/>
        <end position="51"/>
    </location>
</feature>
<name>A9V4Q6_MONBE</name>
<dbReference type="OMA" id="HRTQDSV"/>
<keyword evidence="5 13" id="KW-0732">Signal</keyword>
<dbReference type="SUPFAM" id="SSF52833">
    <property type="entry name" value="Thioredoxin-like"/>
    <property type="match status" value="3"/>
</dbReference>
<dbReference type="InterPro" id="IPR013766">
    <property type="entry name" value="Thioredoxin_domain"/>
</dbReference>
<dbReference type="CDD" id="cd02995">
    <property type="entry name" value="PDI_a_PDI_a'_C"/>
    <property type="match status" value="1"/>
</dbReference>
<gene>
    <name evidence="15" type="ORF">MONBRDRAFT_27243</name>
</gene>
<dbReference type="GO" id="GO:0003756">
    <property type="term" value="F:protein disulfide isomerase activity"/>
    <property type="evidence" value="ECO:0000318"/>
    <property type="project" value="GO_Central"/>
</dbReference>
<dbReference type="InterPro" id="IPR005792">
    <property type="entry name" value="Prot_disulphide_isomerase"/>
</dbReference>
<dbReference type="PANTHER" id="PTHR18929">
    <property type="entry name" value="PROTEIN DISULFIDE ISOMERASE"/>
    <property type="match status" value="1"/>
</dbReference>
<keyword evidence="7" id="KW-0256">Endoplasmic reticulum</keyword>
<dbReference type="PRINTS" id="PR00421">
    <property type="entry name" value="THIOREDOXIN"/>
</dbReference>
<organism evidence="15 16">
    <name type="scientific">Monosiga brevicollis</name>
    <name type="common">Choanoflagellate</name>
    <dbReference type="NCBI Taxonomy" id="81824"/>
    <lineage>
        <taxon>Eukaryota</taxon>
        <taxon>Choanoflagellata</taxon>
        <taxon>Craspedida</taxon>
        <taxon>Salpingoecidae</taxon>
        <taxon>Monosiga</taxon>
    </lineage>
</organism>
<dbReference type="Proteomes" id="UP000001357">
    <property type="component" value="Unassembled WGS sequence"/>
</dbReference>
<evidence type="ECO:0000313" key="15">
    <source>
        <dbReference type="EMBL" id="EDQ87496.1"/>
    </source>
</evidence>
<evidence type="ECO:0000259" key="14">
    <source>
        <dbReference type="PROSITE" id="PS51352"/>
    </source>
</evidence>
<dbReference type="InParanoid" id="A9V4Q6"/>
<evidence type="ECO:0000256" key="11">
    <source>
        <dbReference type="PIRSR" id="PIRSR605792-51"/>
    </source>
</evidence>
<evidence type="ECO:0000256" key="6">
    <source>
        <dbReference type="ARBA" id="ARBA00022737"/>
    </source>
</evidence>
<feature type="domain" description="Thioredoxin" evidence="14">
    <location>
        <begin position="4"/>
        <end position="127"/>
    </location>
</feature>
<evidence type="ECO:0000256" key="4">
    <source>
        <dbReference type="ARBA" id="ARBA00012723"/>
    </source>
</evidence>
<dbReference type="Pfam" id="PF00085">
    <property type="entry name" value="Thioredoxin"/>
    <property type="match status" value="2"/>
</dbReference>
<dbReference type="KEGG" id="mbr:MONBRDRAFT_27243"/>
<dbReference type="FunFam" id="3.40.30.10:FF:000303">
    <property type="entry name" value="Protein disulfide-isomerase"/>
    <property type="match status" value="1"/>
</dbReference>
<accession>A9V4Q6</accession>
<dbReference type="PROSITE" id="PS51352">
    <property type="entry name" value="THIOREDOXIN_2"/>
    <property type="match status" value="2"/>
</dbReference>
<dbReference type="EMBL" id="CH991559">
    <property type="protein sequence ID" value="EDQ87496.1"/>
    <property type="molecule type" value="Genomic_DNA"/>
</dbReference>
<keyword evidence="16" id="KW-1185">Reference proteome</keyword>
<dbReference type="EC" id="5.3.4.1" evidence="4 13"/>
<dbReference type="GO" id="GO:0006457">
    <property type="term" value="P:protein folding"/>
    <property type="evidence" value="ECO:0000318"/>
    <property type="project" value="GO_Central"/>
</dbReference>
<dbReference type="FunCoup" id="A9V4Q6">
    <property type="interactions" value="889"/>
</dbReference>
<evidence type="ECO:0000256" key="13">
    <source>
        <dbReference type="RuleBase" id="RU361130"/>
    </source>
</evidence>
<dbReference type="GO" id="GO:0034976">
    <property type="term" value="P:response to endoplasmic reticulum stress"/>
    <property type="evidence" value="ECO:0000318"/>
    <property type="project" value="GO_Central"/>
</dbReference>
<reference evidence="15 16" key="1">
    <citation type="journal article" date="2008" name="Nature">
        <title>The genome of the choanoflagellate Monosiga brevicollis and the origin of metazoans.</title>
        <authorList>
            <consortium name="JGI Sequencing"/>
            <person name="King N."/>
            <person name="Westbrook M.J."/>
            <person name="Young S.L."/>
            <person name="Kuo A."/>
            <person name="Abedin M."/>
            <person name="Chapman J."/>
            <person name="Fairclough S."/>
            <person name="Hellsten U."/>
            <person name="Isogai Y."/>
            <person name="Letunic I."/>
            <person name="Marr M."/>
            <person name="Pincus D."/>
            <person name="Putnam N."/>
            <person name="Rokas A."/>
            <person name="Wright K.J."/>
            <person name="Zuzow R."/>
            <person name="Dirks W."/>
            <person name="Good M."/>
            <person name="Goodstein D."/>
            <person name="Lemons D."/>
            <person name="Li W."/>
            <person name="Lyons J.B."/>
            <person name="Morris A."/>
            <person name="Nichols S."/>
            <person name="Richter D.J."/>
            <person name="Salamov A."/>
            <person name="Bork P."/>
            <person name="Lim W.A."/>
            <person name="Manning G."/>
            <person name="Miller W.T."/>
            <person name="McGinnis W."/>
            <person name="Shapiro H."/>
            <person name="Tjian R."/>
            <person name="Grigoriev I.V."/>
            <person name="Rokhsar D."/>
        </authorList>
    </citation>
    <scope>NUCLEOTIDE SEQUENCE [LARGE SCALE GENOMIC DNA]</scope>
    <source>
        <strain evidence="16">MX1 / ATCC 50154</strain>
    </source>
</reference>
<dbReference type="NCBIfam" id="TIGR01130">
    <property type="entry name" value="ER_PDI_fam"/>
    <property type="match status" value="1"/>
</dbReference>
<evidence type="ECO:0000256" key="12">
    <source>
        <dbReference type="RuleBase" id="RU004208"/>
    </source>
</evidence>
<dbReference type="NCBIfam" id="TIGR01126">
    <property type="entry name" value="pdi_dom"/>
    <property type="match status" value="2"/>
</dbReference>
<keyword evidence="8 11" id="KW-1015">Disulfide bond</keyword>
<evidence type="ECO:0000256" key="3">
    <source>
        <dbReference type="ARBA" id="ARBA00006347"/>
    </source>
</evidence>
<proteinExistence type="inferred from homology"/>
<keyword evidence="10 11" id="KW-0676">Redox-active center</keyword>
<dbReference type="GO" id="GO:0005788">
    <property type="term" value="C:endoplasmic reticulum lumen"/>
    <property type="evidence" value="ECO:0007669"/>
    <property type="project" value="UniProtKB-SubCell"/>
</dbReference>
<comment type="subcellular location">
    <subcellularLocation>
        <location evidence="2">Endoplasmic reticulum lumen</location>
    </subcellularLocation>
</comment>
<evidence type="ECO:0000256" key="8">
    <source>
        <dbReference type="ARBA" id="ARBA00023157"/>
    </source>
</evidence>
<evidence type="ECO:0000313" key="16">
    <source>
        <dbReference type="Proteomes" id="UP000001357"/>
    </source>
</evidence>
<dbReference type="GO" id="GO:0005783">
    <property type="term" value="C:endoplasmic reticulum"/>
    <property type="evidence" value="ECO:0000318"/>
    <property type="project" value="GO_Central"/>
</dbReference>
<dbReference type="FunFam" id="3.40.30.10:FF:000017">
    <property type="entry name" value="Protein disulfide-isomerase A4"/>
    <property type="match status" value="1"/>
</dbReference>
<dbReference type="eggNOG" id="KOG0190">
    <property type="taxonomic scope" value="Eukaryota"/>
</dbReference>
<evidence type="ECO:0000256" key="9">
    <source>
        <dbReference type="ARBA" id="ARBA00023235"/>
    </source>
</evidence>
<dbReference type="PANTHER" id="PTHR18929:SF132">
    <property type="entry name" value="PROTEIN DISULFIDE-ISOMERASE A3"/>
    <property type="match status" value="1"/>
</dbReference>
<dbReference type="STRING" id="81824.A9V4Q6"/>